<dbReference type="PANTHER" id="PTHR10796">
    <property type="entry name" value="PATCHED-RELATED"/>
    <property type="match status" value="1"/>
</dbReference>
<feature type="transmembrane region" description="Helical" evidence="8">
    <location>
        <begin position="467"/>
        <end position="489"/>
    </location>
</feature>
<feature type="transmembrane region" description="Helical" evidence="8">
    <location>
        <begin position="1102"/>
        <end position="1120"/>
    </location>
</feature>
<keyword evidence="4 8" id="KW-1133">Transmembrane helix</keyword>
<accession>A0A0G4GU06</accession>
<feature type="transmembrane region" description="Helical" evidence="8">
    <location>
        <begin position="32"/>
        <end position="56"/>
    </location>
</feature>
<sequence length="1284" mass="140123">MVSSQTEGRRKFHLLQRVSGGLRWLFWKIGHFTFDFPLISISLPFLLCLGLSYGFFHATTESAWDKVYAPLSSRSKENAKAYENMFGAVPEELYVIILAREKGGLLSNSTFAEISRLDEAIRNTSVSVSVSSKIEGDGGEEDETRDGKREISFDDVCLLHKEGMCFDISVPKMFPPQSPLYGLPYNDQYPQITVPVHSVLPDRIYPNVLLGFSGAELVEAPPTADLYLTRRTLNGTRLKSLWDEGGSLGEIGENGTFISKANGAFHLYFLDSNRVGREASHKWQAQVLSMLESPEWTEHPEVIVQAYASRSIDDQLERTTGWTVSDLRNYGIIAVLLVVYAIAASWYWGCDLSRSLPFASTMGVFAPVLATAGSAGFLFLLRLPFTAPNLAVPFLVLGIGVDDVFVILSMLQAGEGKGRSSRGARTRVAEALRDGGPAILMTTATDLIGFAFGFMTPSFAIRNFCAFMIAGLVLGFFLVLTFFMGCLGVDTRREALEEKGYIGTVWRFLSSNPFRRLTAGAEILSEADGKEGGYQGERTVYSSERDQGGNGERESVNGHSRGHEGPTSASRKNSMPMGMDSEEEGGAGSRARSTSPEHPRTPPRTPDAVAATASHTPEAESETPSRPEEAPDLPIVQSDLLGGQQAAEKGGDTEEKGREMNRPEDRRETGPPAAAASVCLSPSSLNSASRPGRRSVPPPLDDISVRQRTYLSREVAHAANSGLISACLGSAGRLTPPKCAHLAGLEKGEEYLRPSVRPLEAEDAEEVHKRAGGKGGRWVVASVPGADCTEGPKGRFALRRESAISASRVANGFTHGFLTQFVQNFYGPALLSVPGRLVVLLTWLAYAGLAVWGICELNIGIRLNALSEPGSRFASFFLSYESHFERVGLPGWIWFDPGAEWWRPETQDSLMDWLKEVKETGSMSLVVPPMAIFLETEYLPSVERRGRDGEDGEMSGESEKEFFERRLREYLGGLGNAFENHFKWEDPKNKTGLVSWRAFCLSRHCSDSACVTENLLDVRELEGRSPFFSARVHVLQFILAESDLQIVQSTLVTMAGVLLAAALATVLLLRRLPDTLFVLLCVAAVQVGVVGFMSLWGLSLSILTQVILIICAGISVDYVAHVCHAINHAIGETALERALEGLSSLGPPVFHGAVTVVLAALPAWFSSSPVFLIFFKTVTLAIVFAFWHGVAILPVAMATFGGDLCACRDMKREKETEREGCCKRGGKGKKEWCLSCRDVRLRDSAVGALVSSFENGEEGQSAEQPHVHQVVKLPDSKSMSQETA</sequence>
<evidence type="ECO:0000256" key="6">
    <source>
        <dbReference type="ARBA" id="ARBA00023180"/>
    </source>
</evidence>
<feature type="transmembrane region" description="Helical" evidence="8">
    <location>
        <begin position="435"/>
        <end position="455"/>
    </location>
</feature>
<dbReference type="SUPFAM" id="SSF82866">
    <property type="entry name" value="Multidrug efflux transporter AcrB transmembrane domain"/>
    <property type="match status" value="2"/>
</dbReference>
<dbReference type="Gene3D" id="1.20.1640.10">
    <property type="entry name" value="Multidrug efflux transporter AcrB transmembrane domain"/>
    <property type="match status" value="2"/>
</dbReference>
<proteinExistence type="inferred from homology"/>
<dbReference type="InterPro" id="IPR000731">
    <property type="entry name" value="SSD"/>
</dbReference>
<feature type="domain" description="SSD" evidence="9">
    <location>
        <begin position="326"/>
        <end position="489"/>
    </location>
</feature>
<evidence type="ECO:0000256" key="5">
    <source>
        <dbReference type="ARBA" id="ARBA00023136"/>
    </source>
</evidence>
<feature type="domain" description="SSD" evidence="9">
    <location>
        <begin position="1079"/>
        <end position="1199"/>
    </location>
</feature>
<evidence type="ECO:0000259" key="9">
    <source>
        <dbReference type="PROSITE" id="PS50156"/>
    </source>
</evidence>
<feature type="compositionally biased region" description="Basic and acidic residues" evidence="7">
    <location>
        <begin position="543"/>
        <end position="564"/>
    </location>
</feature>
<evidence type="ECO:0000256" key="8">
    <source>
        <dbReference type="SAM" id="Phobius"/>
    </source>
</evidence>
<evidence type="ECO:0000256" key="4">
    <source>
        <dbReference type="ARBA" id="ARBA00022989"/>
    </source>
</evidence>
<feature type="transmembrane region" description="Helical" evidence="8">
    <location>
        <begin position="391"/>
        <end position="414"/>
    </location>
</feature>
<feature type="region of interest" description="Disordered" evidence="7">
    <location>
        <begin position="1255"/>
        <end position="1284"/>
    </location>
</feature>
<feature type="transmembrane region" description="Helical" evidence="8">
    <location>
        <begin position="1171"/>
        <end position="1202"/>
    </location>
</feature>
<feature type="transmembrane region" description="Helical" evidence="8">
    <location>
        <begin position="362"/>
        <end position="385"/>
    </location>
</feature>
<dbReference type="PROSITE" id="PS50156">
    <property type="entry name" value="SSD"/>
    <property type="match status" value="2"/>
</dbReference>
<reference evidence="10" key="1">
    <citation type="submission" date="2014-11" db="EMBL/GenBank/DDBJ databases">
        <authorList>
            <person name="Otto D Thomas"/>
            <person name="Naeem Raeece"/>
        </authorList>
    </citation>
    <scope>NUCLEOTIDE SEQUENCE</scope>
</reference>
<dbReference type="PhylomeDB" id="A0A0G4GU06"/>
<protein>
    <recommendedName>
        <fullName evidence="9">SSD domain-containing protein</fullName>
    </recommendedName>
</protein>
<feature type="compositionally biased region" description="Polar residues" evidence="7">
    <location>
        <begin position="680"/>
        <end position="689"/>
    </location>
</feature>
<comment type="subcellular location">
    <subcellularLocation>
        <location evidence="1">Membrane</location>
        <topology evidence="1">Multi-pass membrane protein</topology>
    </subcellularLocation>
</comment>
<dbReference type="PANTHER" id="PTHR10796:SF92">
    <property type="entry name" value="PATCHED-RELATED, ISOFORM A"/>
    <property type="match status" value="1"/>
</dbReference>
<dbReference type="InterPro" id="IPR003392">
    <property type="entry name" value="PTHD_SSD"/>
</dbReference>
<dbReference type="Pfam" id="PF02460">
    <property type="entry name" value="Patched"/>
    <property type="match status" value="1"/>
</dbReference>
<dbReference type="InterPro" id="IPR051697">
    <property type="entry name" value="Patched_domain-protein"/>
</dbReference>
<dbReference type="VEuPathDB" id="CryptoDB:Cvel_23370"/>
<comment type="similarity">
    <text evidence="2">Belongs to the patched family.</text>
</comment>
<keyword evidence="5 8" id="KW-0472">Membrane</keyword>
<dbReference type="EMBL" id="CDMZ01001548">
    <property type="protein sequence ID" value="CEM34257.1"/>
    <property type="molecule type" value="Genomic_DNA"/>
</dbReference>
<keyword evidence="6" id="KW-0325">Glycoprotein</keyword>
<dbReference type="GO" id="GO:0016020">
    <property type="term" value="C:membrane"/>
    <property type="evidence" value="ECO:0007669"/>
    <property type="project" value="UniProtKB-SubCell"/>
</dbReference>
<evidence type="ECO:0000256" key="2">
    <source>
        <dbReference type="ARBA" id="ARBA00005585"/>
    </source>
</evidence>
<feature type="transmembrane region" description="Helical" evidence="8">
    <location>
        <begin position="1051"/>
        <end position="1069"/>
    </location>
</feature>
<organism evidence="10">
    <name type="scientific">Chromera velia CCMP2878</name>
    <dbReference type="NCBI Taxonomy" id="1169474"/>
    <lineage>
        <taxon>Eukaryota</taxon>
        <taxon>Sar</taxon>
        <taxon>Alveolata</taxon>
        <taxon>Colpodellida</taxon>
        <taxon>Chromeraceae</taxon>
        <taxon>Chromera</taxon>
    </lineage>
</organism>
<feature type="transmembrane region" description="Helical" evidence="8">
    <location>
        <begin position="1076"/>
        <end position="1096"/>
    </location>
</feature>
<feature type="transmembrane region" description="Helical" evidence="8">
    <location>
        <begin position="1141"/>
        <end position="1165"/>
    </location>
</feature>
<feature type="compositionally biased region" description="Basic and acidic residues" evidence="7">
    <location>
        <begin position="649"/>
        <end position="669"/>
    </location>
</feature>
<evidence type="ECO:0000256" key="3">
    <source>
        <dbReference type="ARBA" id="ARBA00022692"/>
    </source>
</evidence>
<gene>
    <name evidence="10" type="ORF">Cvel_23370</name>
</gene>
<feature type="transmembrane region" description="Helical" evidence="8">
    <location>
        <begin position="330"/>
        <end position="350"/>
    </location>
</feature>
<keyword evidence="3 8" id="KW-0812">Transmembrane</keyword>
<evidence type="ECO:0000256" key="7">
    <source>
        <dbReference type="SAM" id="MobiDB-lite"/>
    </source>
</evidence>
<evidence type="ECO:0000256" key="1">
    <source>
        <dbReference type="ARBA" id="ARBA00004141"/>
    </source>
</evidence>
<evidence type="ECO:0000313" key="10">
    <source>
        <dbReference type="EMBL" id="CEM34257.1"/>
    </source>
</evidence>
<feature type="region of interest" description="Disordered" evidence="7">
    <location>
        <begin position="528"/>
        <end position="701"/>
    </location>
</feature>
<name>A0A0G4GU06_9ALVE</name>